<feature type="region of interest" description="Disordered" evidence="4">
    <location>
        <begin position="1963"/>
        <end position="1997"/>
    </location>
</feature>
<sequence length="2331" mass="264872">MGRKTPGFSNEGSAKKKARTVAVTTEDMQKRRNNVKTFGGNEATRKTKKNQLKHQYGNFKAEGKEMLEQTFNRLQAIIKYEDINQIDKDDIKEMDIKWNMALLSMRADRFWKKTGKKISIQCTDVAGFDKSKVECFNCHKMGHFARECRAPRSQDRGRRENYKQEENHALVADEEAPTKFTLMAKSSSDSEDMSWTGLPEFADDTIADYSMPTPSIENETVRKSSVKYAKMYRKTSKSSNVRGNQRNWNNLKSQQLGKNFLMKNKACGDFDHLSYDCGKWVEKGKSIPKNNTHKSLPPRTVFHKSDRSPTRTTRPNMNATQPKRTSFYKPAHSYVKRPFQRRSAVRTQFWVPKVPIVSKNFPTVTQKFPTGNSKLSTADLGNKGKAVKSSACWIWRPKQNSTDSGCSRHMTGNISYLSDYEPYDGGYVSFGQGGCKITSKETIKTGNRSKESSAMLGPPQQNRIAERRNMTLIEAARTMLADAKFPITFWAEAVNTACYVQNRVLVNKSQNKNSYELFDGRTPTIGFVKPFGCHVMILNTFDHLGKFEAKGDEGYFIGYSMSSKAFRVFNKRTKRVEENLHVNFLENKLIKKRAGPNWLFDIDTLTNSMNYVPVVSAGTISTNFSAHLESSTSNAQYACKVDAPESSGIYNTTATLTNPLADQMETLTVETLILTVSSPVPTACLDDSPQLSSDTRLISNRVTSQDDTPSLDNILTLSDRFEDILRVTSNADDINGVEANLGNMENNISASPTPTFRIQKDHPTIQIIGSVDTLVQTRNKSKEIEEQSFIASIHHKTNPNLLQFCLFLCFLSQEEPKKNFDALKDPRVRPISTKWVLKYKKDEIGIVIRNKARLVAQGHTQEEGIDYKEVFAPVARIEAIRLFLAYASFMGFIVYQMDVKSAFLYGTIDEEVYVMQPLRFQDPEFPARVYKVEKAMYGLHQAPRAWYGTLSKYLLTNGFQRALMHEKFKMSAMGELNFFLGLQVLQKKEGIFLSQDKYVGDILKKFRYSDVRSANTLMDKENPWEKDKTGKDVDRHLYRSMIGSLMYLTASRPDIMFVTIMATSITEAKYVAAASGCGQVLWIQNQLLDYGHHFLRDFFEKKLISVDHIHTDDNVADLLTKPFDAGRFQYLVNACLVELCTPETFVVQKGMLNTRYLFLNSLKIVQGVDTRLMVRIVKDVLFNDHSVNPPHIDECCWECGDALDGIFCQQCTCKSCGKGAHIGYNFPPKVLVIYNPEPCNQTMNNEPPQTLPSFDPTCHSDKENSAPCVSKPNFVGESSNIFNRPPQPPIYSCEFYGSNAQNGHYCTPQVPFIYLKPSYSQDFNSMQDFHDFQQQYLCCDQFGGPHETFQCQQVIFHEPCCENCGVPHENFQCQPLNFYELNPSYYSNYSSIDKSVDFHPQQYPCCDNCGGLHETFQCQPMNQKFYSSGFDQTQLPQFPVIHPPSQETSNKILHDQENAINSMQAFLRKFNRYSFIEMPNVLLLAWDRVFEIKDAFGNKQYKPKDMQELFRKLFNEVQNIYEELAEYINTSGWNRPAFYDDDDDDDDYTIAITPVLSTEELDNSLSIPDTMCDVHLVKNPTPLEAKNHFKIVINSKDDNSYSDDDSLYNENIEYVEASPHNSDLVSLEVAEIVIPKEEEIKDDNLREKLLNVHLLIANIESLKDNSTPSFEFLTKSSSISPKSFLEETNTFENSLPEFENFYFDLEEISSGSTTTHSDISLPDYEDFYFYYDHIKEISSGSTTTHSDVSLSEYDSFIFDLVNDQFPPTDRSDFTHEEFADELAHIISPPKYDRFSFRNLPDPNSCQRILSSKSSFPQLQLGIMTVPLFATMLVHRGEGSRTLTEPHHTPSPEAQHSSPTAPSSPTLPPATTESIPTFSALPTAANKHTSPLGDDSQGEAFPIVSGLEVEQDRENIIKTSTLPHDSPPRVTSIAADEGSMQHKLNELTDLCTRLQRIKLLEDKDGGITKPSREDATIKGRSLETREEAAVEKSTERASNDTEELVNVLTSLDAASMLTSRVQVVSVPPATEAATVSVPTGSGLVPTGSGLVPTASPIFTTASVVTPYSKRKEQLAREDQRRDEQIARDAEIARIHAEEELQMLIDSLDRNNETIAKYLQEYEQFAEDLSIRERIELINDLVKSRQLCKSSQVPVSAKKAPLKEATKRILYVKKKAKLEQDSAKKVKTSEEVSEEDLEEVSEEDLKTMMQLVPVEEHFDREDLNQLWTLVRETLSIRQATSDKEKELWVELKRLYEPDVEDQLWTQTQALMHDPVEWRLYDTCGVHHVLSKDQEIFIDEFSLIEDFPTASEERFPLLRDPTANEDCTADEDKG</sequence>
<keyword evidence="1" id="KW-0479">Metal-binding</keyword>
<evidence type="ECO:0000259" key="5">
    <source>
        <dbReference type="PROSITE" id="PS50158"/>
    </source>
</evidence>
<dbReference type="InterPro" id="IPR036397">
    <property type="entry name" value="RNaseH_sf"/>
</dbReference>
<dbReference type="GO" id="GO:0003676">
    <property type="term" value="F:nucleic acid binding"/>
    <property type="evidence" value="ECO:0007669"/>
    <property type="project" value="InterPro"/>
</dbReference>
<feature type="region of interest" description="Disordered" evidence="4">
    <location>
        <begin position="2312"/>
        <end position="2331"/>
    </location>
</feature>
<name>A0A6L2MNU7_TANCI</name>
<comment type="caution">
    <text evidence="6">The sequence shown here is derived from an EMBL/GenBank/DDBJ whole genome shotgun (WGS) entry which is preliminary data.</text>
</comment>
<dbReference type="Gene3D" id="4.10.60.10">
    <property type="entry name" value="Zinc finger, CCHC-type"/>
    <property type="match status" value="1"/>
</dbReference>
<feature type="region of interest" description="Disordered" evidence="4">
    <location>
        <begin position="288"/>
        <end position="324"/>
    </location>
</feature>
<dbReference type="SUPFAM" id="SSF53098">
    <property type="entry name" value="Ribonuclease H-like"/>
    <property type="match status" value="1"/>
</dbReference>
<evidence type="ECO:0000256" key="1">
    <source>
        <dbReference type="ARBA" id="ARBA00022723"/>
    </source>
</evidence>
<dbReference type="InterPro" id="IPR036875">
    <property type="entry name" value="Znf_CCHC_sf"/>
</dbReference>
<dbReference type="Gene3D" id="3.30.420.10">
    <property type="entry name" value="Ribonuclease H-like superfamily/Ribonuclease H"/>
    <property type="match status" value="1"/>
</dbReference>
<dbReference type="InterPro" id="IPR013103">
    <property type="entry name" value="RVT_2"/>
</dbReference>
<organism evidence="6">
    <name type="scientific">Tanacetum cinerariifolium</name>
    <name type="common">Dalmatian daisy</name>
    <name type="synonym">Chrysanthemum cinerariifolium</name>
    <dbReference type="NCBI Taxonomy" id="118510"/>
    <lineage>
        <taxon>Eukaryota</taxon>
        <taxon>Viridiplantae</taxon>
        <taxon>Streptophyta</taxon>
        <taxon>Embryophyta</taxon>
        <taxon>Tracheophyta</taxon>
        <taxon>Spermatophyta</taxon>
        <taxon>Magnoliopsida</taxon>
        <taxon>eudicotyledons</taxon>
        <taxon>Gunneridae</taxon>
        <taxon>Pentapetalae</taxon>
        <taxon>asterids</taxon>
        <taxon>campanulids</taxon>
        <taxon>Asterales</taxon>
        <taxon>Asteraceae</taxon>
        <taxon>Asteroideae</taxon>
        <taxon>Anthemideae</taxon>
        <taxon>Anthemidinae</taxon>
        <taxon>Tanacetum</taxon>
    </lineage>
</organism>
<dbReference type="GO" id="GO:0008270">
    <property type="term" value="F:zinc ion binding"/>
    <property type="evidence" value="ECO:0007669"/>
    <property type="project" value="UniProtKB-KW"/>
</dbReference>
<evidence type="ECO:0000256" key="3">
    <source>
        <dbReference type="PROSITE-ProRule" id="PRU00047"/>
    </source>
</evidence>
<dbReference type="PANTHER" id="PTHR42648:SF32">
    <property type="entry name" value="RIBONUCLEASE H-LIKE DOMAIN, GAG-PRE-INTEGRASE DOMAIN PROTEIN-RELATED"/>
    <property type="match status" value="1"/>
</dbReference>
<protein>
    <recommendedName>
        <fullName evidence="5">CCHC-type domain-containing protein</fullName>
    </recommendedName>
</protein>
<dbReference type="Pfam" id="PF07727">
    <property type="entry name" value="RVT_2"/>
    <property type="match status" value="1"/>
</dbReference>
<proteinExistence type="predicted"/>
<dbReference type="SUPFAM" id="SSF57756">
    <property type="entry name" value="Retrovirus zinc finger-like domains"/>
    <property type="match status" value="1"/>
</dbReference>
<dbReference type="InterPro" id="IPR057670">
    <property type="entry name" value="SH3_retrovirus"/>
</dbReference>
<gene>
    <name evidence="6" type="ORF">Tci_047368</name>
</gene>
<evidence type="ECO:0000256" key="4">
    <source>
        <dbReference type="SAM" id="MobiDB-lite"/>
    </source>
</evidence>
<dbReference type="PANTHER" id="PTHR42648">
    <property type="entry name" value="TRANSPOSASE, PUTATIVE-RELATED"/>
    <property type="match status" value="1"/>
</dbReference>
<feature type="compositionally biased region" description="Low complexity" evidence="4">
    <location>
        <begin position="1856"/>
        <end position="1871"/>
    </location>
</feature>
<feature type="compositionally biased region" description="Basic and acidic residues" evidence="4">
    <location>
        <begin position="1838"/>
        <end position="1849"/>
    </location>
</feature>
<accession>A0A6L2MNU7</accession>
<evidence type="ECO:0000313" key="6">
    <source>
        <dbReference type="EMBL" id="GEU75390.1"/>
    </source>
</evidence>
<dbReference type="EMBL" id="BKCJ010007073">
    <property type="protein sequence ID" value="GEU75390.1"/>
    <property type="molecule type" value="Genomic_DNA"/>
</dbReference>
<dbReference type="SMART" id="SM00343">
    <property type="entry name" value="ZnF_C2HC"/>
    <property type="match status" value="2"/>
</dbReference>
<dbReference type="Pfam" id="PF25597">
    <property type="entry name" value="SH3_retrovirus"/>
    <property type="match status" value="1"/>
</dbReference>
<keyword evidence="3" id="KW-0862">Zinc</keyword>
<keyword evidence="3" id="KW-0863">Zinc-finger</keyword>
<dbReference type="InterPro" id="IPR043502">
    <property type="entry name" value="DNA/RNA_pol_sf"/>
</dbReference>
<keyword evidence="2" id="KW-0378">Hydrolase</keyword>
<dbReference type="InterPro" id="IPR012337">
    <property type="entry name" value="RNaseH-like_sf"/>
</dbReference>
<dbReference type="CDD" id="cd22249">
    <property type="entry name" value="UDM1_RNF168_RNF169-like"/>
    <property type="match status" value="1"/>
</dbReference>
<feature type="region of interest" description="Disordered" evidence="4">
    <location>
        <begin position="1"/>
        <end position="26"/>
    </location>
</feature>
<dbReference type="CDD" id="cd09272">
    <property type="entry name" value="RNase_HI_RT_Ty1"/>
    <property type="match status" value="1"/>
</dbReference>
<dbReference type="InterPro" id="IPR039537">
    <property type="entry name" value="Retrotran_Ty1/copia-like"/>
</dbReference>
<evidence type="ECO:0000256" key="2">
    <source>
        <dbReference type="ARBA" id="ARBA00022801"/>
    </source>
</evidence>
<feature type="region of interest" description="Disordered" evidence="4">
    <location>
        <begin position="1838"/>
        <end position="1874"/>
    </location>
</feature>
<reference evidence="6" key="1">
    <citation type="journal article" date="2019" name="Sci. Rep.">
        <title>Draft genome of Tanacetum cinerariifolium, the natural source of mosquito coil.</title>
        <authorList>
            <person name="Yamashiro T."/>
            <person name="Shiraishi A."/>
            <person name="Satake H."/>
            <person name="Nakayama K."/>
        </authorList>
    </citation>
    <scope>NUCLEOTIDE SEQUENCE</scope>
</reference>
<dbReference type="InterPro" id="IPR001878">
    <property type="entry name" value="Znf_CCHC"/>
</dbReference>
<feature type="domain" description="CCHC-type" evidence="5">
    <location>
        <begin position="135"/>
        <end position="149"/>
    </location>
</feature>
<dbReference type="PROSITE" id="PS50158">
    <property type="entry name" value="ZF_CCHC"/>
    <property type="match status" value="1"/>
</dbReference>
<dbReference type="GO" id="GO:0016787">
    <property type="term" value="F:hydrolase activity"/>
    <property type="evidence" value="ECO:0007669"/>
    <property type="project" value="UniProtKB-KW"/>
</dbReference>
<dbReference type="SUPFAM" id="SSF56672">
    <property type="entry name" value="DNA/RNA polymerases"/>
    <property type="match status" value="1"/>
</dbReference>
<feature type="compositionally biased region" description="Polar residues" evidence="4">
    <location>
        <begin position="310"/>
        <end position="324"/>
    </location>
</feature>